<accession>A0ABD3NRU7</accession>
<feature type="compositionally biased region" description="Acidic residues" evidence="1">
    <location>
        <begin position="13"/>
        <end position="22"/>
    </location>
</feature>
<dbReference type="Proteomes" id="UP001530400">
    <property type="component" value="Unassembled WGS sequence"/>
</dbReference>
<sequence>MMFARPKSKWDLLDDEEDETDGEGSNAIEVPPDMTYIESNIKRQMATYDKLYEIGGQDIINDVYVRAEGEKEWWLVGKVARVSDVTTEQAIERQWPLIERHIWALRLPIRPLSNLSNPFEVWYAPGNTEYDAVRNDPKIKFTKCSGVISYGGSEVKKELVGFVGKVYMGGNDDPMIYVERNMDGTVLENQYCEGDWVLKSDLSDRPSAA</sequence>
<organism evidence="2 3">
    <name type="scientific">Cyclotella atomus</name>
    <dbReference type="NCBI Taxonomy" id="382360"/>
    <lineage>
        <taxon>Eukaryota</taxon>
        <taxon>Sar</taxon>
        <taxon>Stramenopiles</taxon>
        <taxon>Ochrophyta</taxon>
        <taxon>Bacillariophyta</taxon>
        <taxon>Coscinodiscophyceae</taxon>
        <taxon>Thalassiosirophycidae</taxon>
        <taxon>Stephanodiscales</taxon>
        <taxon>Stephanodiscaceae</taxon>
        <taxon>Cyclotella</taxon>
    </lineage>
</organism>
<name>A0ABD3NRU7_9STRA</name>
<feature type="region of interest" description="Disordered" evidence="1">
    <location>
        <begin position="1"/>
        <end position="30"/>
    </location>
</feature>
<proteinExistence type="predicted"/>
<dbReference type="AlphaFoldDB" id="A0ABD3NRU7"/>
<evidence type="ECO:0000256" key="1">
    <source>
        <dbReference type="SAM" id="MobiDB-lite"/>
    </source>
</evidence>
<reference evidence="2 3" key="1">
    <citation type="submission" date="2024-10" db="EMBL/GenBank/DDBJ databases">
        <title>Updated reference genomes for cyclostephanoid diatoms.</title>
        <authorList>
            <person name="Roberts W.R."/>
            <person name="Alverson A.J."/>
        </authorList>
    </citation>
    <scope>NUCLEOTIDE SEQUENCE [LARGE SCALE GENOMIC DNA]</scope>
    <source>
        <strain evidence="2 3">AJA010-31</strain>
    </source>
</reference>
<comment type="caution">
    <text evidence="2">The sequence shown here is derived from an EMBL/GenBank/DDBJ whole genome shotgun (WGS) entry which is preliminary data.</text>
</comment>
<dbReference type="EMBL" id="JALLPJ020001003">
    <property type="protein sequence ID" value="KAL3778124.1"/>
    <property type="molecule type" value="Genomic_DNA"/>
</dbReference>
<evidence type="ECO:0000313" key="3">
    <source>
        <dbReference type="Proteomes" id="UP001530400"/>
    </source>
</evidence>
<protein>
    <submittedName>
        <fullName evidence="2">Uncharacterized protein</fullName>
    </submittedName>
</protein>
<keyword evidence="3" id="KW-1185">Reference proteome</keyword>
<gene>
    <name evidence="2" type="ORF">ACHAWO_008076</name>
</gene>
<evidence type="ECO:0000313" key="2">
    <source>
        <dbReference type="EMBL" id="KAL3778124.1"/>
    </source>
</evidence>